<dbReference type="RefSeq" id="WP_029142706.1">
    <property type="nucleotide sequence ID" value="NZ_ALAS01000301.1"/>
</dbReference>
<dbReference type="SMART" id="SM00530">
    <property type="entry name" value="HTH_XRE"/>
    <property type="match status" value="1"/>
</dbReference>
<proteinExistence type="predicted"/>
<gene>
    <name evidence="1" type="ORF">SAMN02745208_02587</name>
</gene>
<dbReference type="Gene3D" id="1.10.260.40">
    <property type="entry name" value="lambda repressor-like DNA-binding domains"/>
    <property type="match status" value="1"/>
</dbReference>
<evidence type="ECO:0000313" key="2">
    <source>
        <dbReference type="Proteomes" id="UP000184029"/>
    </source>
</evidence>
<dbReference type="InterPro" id="IPR010982">
    <property type="entry name" value="Lambda_DNA-bd_dom_sf"/>
</dbReference>
<accession>A0A0B5WSD1</accession>
<dbReference type="KEGG" id="bcoa:BF29_2492"/>
<dbReference type="Pfam" id="PF01381">
    <property type="entry name" value="HTH_3"/>
    <property type="match status" value="1"/>
</dbReference>
<protein>
    <submittedName>
        <fullName evidence="1">Helix-turn-helix</fullName>
    </submittedName>
</protein>
<dbReference type="InterPro" id="IPR001387">
    <property type="entry name" value="Cro/C1-type_HTH"/>
</dbReference>
<dbReference type="Proteomes" id="UP000184029">
    <property type="component" value="Unassembled WGS sequence"/>
</dbReference>
<dbReference type="GeneID" id="29812146"/>
<evidence type="ECO:0000313" key="1">
    <source>
        <dbReference type="EMBL" id="SHF73903.1"/>
    </source>
</evidence>
<dbReference type="EMBL" id="FQUB01000068">
    <property type="protein sequence ID" value="SHF73903.1"/>
    <property type="molecule type" value="Genomic_DNA"/>
</dbReference>
<dbReference type="PROSITE" id="PS50943">
    <property type="entry name" value="HTH_CROC1"/>
    <property type="match status" value="1"/>
</dbReference>
<dbReference type="CDD" id="cd00093">
    <property type="entry name" value="HTH_XRE"/>
    <property type="match status" value="1"/>
</dbReference>
<dbReference type="HOGENOM" id="CLU_066192_46_3_9"/>
<reference evidence="1 2" key="1">
    <citation type="submission" date="2016-11" db="EMBL/GenBank/DDBJ databases">
        <authorList>
            <person name="Varghese N."/>
            <person name="Submissions S."/>
        </authorList>
    </citation>
    <scope>NUCLEOTIDE SEQUENCE [LARGE SCALE GENOMIC DNA]</scope>
    <source>
        <strain evidence="1 2">DSM 1</strain>
    </source>
</reference>
<organism evidence="1 2">
    <name type="scientific">Heyndrickxia coagulans DSM 1 = ATCC 7050</name>
    <dbReference type="NCBI Taxonomy" id="1121088"/>
    <lineage>
        <taxon>Bacteria</taxon>
        <taxon>Bacillati</taxon>
        <taxon>Bacillota</taxon>
        <taxon>Bacilli</taxon>
        <taxon>Bacillales</taxon>
        <taxon>Bacillaceae</taxon>
        <taxon>Heyndrickxia</taxon>
    </lineage>
</organism>
<sequence>MQQFNLAFIVKRRKELNLSLQYMADGLGFRNASTYLKYERGEYQLRANQLPILAKLLQCSVSDFFIKNVAKSATKAKEVC</sequence>
<comment type="caution">
    <text evidence="1">The sequence shown here is derived from an EMBL/GenBank/DDBJ whole genome shotgun (WGS) entry which is preliminary data.</text>
</comment>
<dbReference type="AlphaFoldDB" id="A0A0B5WSD1"/>
<dbReference type="GO" id="GO:0003677">
    <property type="term" value="F:DNA binding"/>
    <property type="evidence" value="ECO:0007669"/>
    <property type="project" value="InterPro"/>
</dbReference>
<dbReference type="SUPFAM" id="SSF47413">
    <property type="entry name" value="lambda repressor-like DNA-binding domains"/>
    <property type="match status" value="1"/>
</dbReference>
<name>A0A0B5WSD1_HEYCO</name>
<dbReference type="KEGG" id="bcoa:BF29_2568"/>